<dbReference type="GO" id="GO:0004040">
    <property type="term" value="F:amidase activity"/>
    <property type="evidence" value="ECO:0007669"/>
    <property type="project" value="InterPro"/>
</dbReference>
<dbReference type="Proteomes" id="UP000265643">
    <property type="component" value="Unassembled WGS sequence"/>
</dbReference>
<dbReference type="EMBL" id="BHGK01000001">
    <property type="protein sequence ID" value="GCA67861.1"/>
    <property type="molecule type" value="Genomic_DNA"/>
</dbReference>
<evidence type="ECO:0000259" key="2">
    <source>
        <dbReference type="Pfam" id="PF01832"/>
    </source>
</evidence>
<feature type="compositionally biased region" description="Basic and acidic residues" evidence="1">
    <location>
        <begin position="47"/>
        <end position="58"/>
    </location>
</feature>
<gene>
    <name evidence="3" type="ORF">KGMB01110_22970</name>
</gene>
<evidence type="ECO:0000313" key="4">
    <source>
        <dbReference type="Proteomes" id="UP000265643"/>
    </source>
</evidence>
<keyword evidence="4" id="KW-1185">Reference proteome</keyword>
<comment type="caution">
    <text evidence="3">The sequence shown here is derived from an EMBL/GenBank/DDBJ whole genome shotgun (WGS) entry which is preliminary data.</text>
</comment>
<sequence>MKKEKKKVILEAGMAVMLFLLVVIGGRVCLKAADGSRLATGSQAEQSTKETKAQKQSEQDGNAAIQPKDGKSKKDSEEAETAANVQEGYPILGTSAVTAKELANYFKTANLPYPSEVLGKGGAEDIETFAQIYCEEAKAEGVRPEVAFVQTMKETAWLQYGGDAKIEQYNFAGIGTTGNGVQGDSFPDVRTGIRAQIQHLKAYATEEPLNQDCVDTRYQYVIKGSAPYVEWLGKQENPQGQGWATAEKYGDSIVEMIQNLPKP</sequence>
<evidence type="ECO:0000313" key="3">
    <source>
        <dbReference type="EMBL" id="GCA67861.1"/>
    </source>
</evidence>
<dbReference type="Gene3D" id="1.10.530.10">
    <property type="match status" value="1"/>
</dbReference>
<reference evidence="4" key="1">
    <citation type="submission" date="2018-09" db="EMBL/GenBank/DDBJ databases">
        <title>Draft Genome Sequence of Mediterraneibacter sp. KCTC 15684.</title>
        <authorList>
            <person name="Kim J.S."/>
            <person name="Han K.I."/>
            <person name="Suh M.K."/>
            <person name="Lee K.C."/>
            <person name="Eom M.K."/>
            <person name="Lee J.H."/>
            <person name="Park S.H."/>
            <person name="Kang S.W."/>
            <person name="Park J.E."/>
            <person name="Oh B.S."/>
            <person name="Yu S.Y."/>
            <person name="Choi S.H."/>
            <person name="Lee D.H."/>
            <person name="Yoon H."/>
            <person name="Kim B."/>
            <person name="Yang S.J."/>
            <person name="Lee J.S."/>
        </authorList>
    </citation>
    <scope>NUCLEOTIDE SEQUENCE [LARGE SCALE GENOMIC DNA]</scope>
    <source>
        <strain evidence="4">KCTC 15684</strain>
    </source>
</reference>
<dbReference type="AlphaFoldDB" id="A0A391P2C2"/>
<dbReference type="RefSeq" id="WP_243112808.1">
    <property type="nucleotide sequence ID" value="NZ_BHGK01000001.1"/>
</dbReference>
<name>A0A391P2C2_9FIRM</name>
<feature type="region of interest" description="Disordered" evidence="1">
    <location>
        <begin position="39"/>
        <end position="74"/>
    </location>
</feature>
<protein>
    <recommendedName>
        <fullName evidence="2">Mannosyl-glycoprotein endo-beta-N-acetylglucosamidase-like domain-containing protein</fullName>
    </recommendedName>
</protein>
<feature type="domain" description="Mannosyl-glycoprotein endo-beta-N-acetylglucosamidase-like" evidence="2">
    <location>
        <begin position="131"/>
        <end position="260"/>
    </location>
</feature>
<accession>A0A391P2C2</accession>
<dbReference type="Pfam" id="PF01832">
    <property type="entry name" value="Glucosaminidase"/>
    <property type="match status" value="1"/>
</dbReference>
<organism evidence="3 4">
    <name type="scientific">Mediterraneibacter butyricigenes</name>
    <dbReference type="NCBI Taxonomy" id="2316025"/>
    <lineage>
        <taxon>Bacteria</taxon>
        <taxon>Bacillati</taxon>
        <taxon>Bacillota</taxon>
        <taxon>Clostridia</taxon>
        <taxon>Lachnospirales</taxon>
        <taxon>Lachnospiraceae</taxon>
        <taxon>Mediterraneibacter</taxon>
    </lineage>
</organism>
<dbReference type="InterPro" id="IPR002901">
    <property type="entry name" value="MGlyc_endo_b_GlcNAc-like_dom"/>
</dbReference>
<evidence type="ECO:0000256" key="1">
    <source>
        <dbReference type="SAM" id="MobiDB-lite"/>
    </source>
</evidence>
<proteinExistence type="predicted"/>